<proteinExistence type="predicted"/>
<dbReference type="Proteomes" id="UP000533080">
    <property type="component" value="Unassembled WGS sequence"/>
</dbReference>
<name>A0A7Y4IIE3_MYXXA</name>
<dbReference type="EMBL" id="JABFNT010000046">
    <property type="protein sequence ID" value="NOJ79846.1"/>
    <property type="molecule type" value="Genomic_DNA"/>
</dbReference>
<dbReference type="RefSeq" id="WP_171442093.1">
    <property type="nucleotide sequence ID" value="NZ_JABFNS010000035.1"/>
</dbReference>
<evidence type="ECO:0000313" key="1">
    <source>
        <dbReference type="EMBL" id="NOJ79846.1"/>
    </source>
</evidence>
<comment type="caution">
    <text evidence="1">The sequence shown here is derived from an EMBL/GenBank/DDBJ whole genome shotgun (WGS) entry which is preliminary data.</text>
</comment>
<gene>
    <name evidence="1" type="ORF">HNV28_16100</name>
</gene>
<protein>
    <submittedName>
        <fullName evidence="1">Uncharacterized protein</fullName>
    </submittedName>
</protein>
<sequence length="54" mass="5699">MNHEVPRGTHFAFLAGRKPVDVRDTAEATPVEDAVAVGVDVATPPALKAIQFGE</sequence>
<accession>A0A7Y4IIE3</accession>
<organism evidence="1 2">
    <name type="scientific">Myxococcus xanthus</name>
    <dbReference type="NCBI Taxonomy" id="34"/>
    <lineage>
        <taxon>Bacteria</taxon>
        <taxon>Pseudomonadati</taxon>
        <taxon>Myxococcota</taxon>
        <taxon>Myxococcia</taxon>
        <taxon>Myxococcales</taxon>
        <taxon>Cystobacterineae</taxon>
        <taxon>Myxococcaceae</taxon>
        <taxon>Myxococcus</taxon>
    </lineage>
</organism>
<evidence type="ECO:0000313" key="2">
    <source>
        <dbReference type="Proteomes" id="UP000533080"/>
    </source>
</evidence>
<reference evidence="1 2" key="1">
    <citation type="submission" date="2020-05" db="EMBL/GenBank/DDBJ databases">
        <authorList>
            <person name="Whitworth D."/>
        </authorList>
    </citation>
    <scope>NUCLEOTIDE SEQUENCE [LARGE SCALE GENOMIC DNA]</scope>
    <source>
        <strain evidence="1 2">AM005</strain>
    </source>
</reference>
<dbReference type="AlphaFoldDB" id="A0A7Y4IIE3"/>